<protein>
    <recommendedName>
        <fullName evidence="4">DUF2568 domain-containing protein</fullName>
    </recommendedName>
</protein>
<feature type="transmembrane region" description="Helical" evidence="1">
    <location>
        <begin position="7"/>
        <end position="25"/>
    </location>
</feature>
<gene>
    <name evidence="2" type="ORF">L1O03_00135</name>
</gene>
<accession>A0A9X1QRA9</accession>
<dbReference type="EMBL" id="JAKGSI010000001">
    <property type="protein sequence ID" value="MCF4005595.1"/>
    <property type="molecule type" value="Genomic_DNA"/>
</dbReference>
<dbReference type="RefSeq" id="WP_236117409.1">
    <property type="nucleotide sequence ID" value="NZ_JAKGSI010000001.1"/>
</dbReference>
<feature type="transmembrane region" description="Helical" evidence="1">
    <location>
        <begin position="82"/>
        <end position="100"/>
    </location>
</feature>
<feature type="transmembrane region" description="Helical" evidence="1">
    <location>
        <begin position="57"/>
        <end position="76"/>
    </location>
</feature>
<evidence type="ECO:0000313" key="2">
    <source>
        <dbReference type="EMBL" id="MCF4005595.1"/>
    </source>
</evidence>
<keyword evidence="1" id="KW-1133">Transmembrane helix</keyword>
<feature type="transmembrane region" description="Helical" evidence="1">
    <location>
        <begin position="31"/>
        <end position="50"/>
    </location>
</feature>
<organism evidence="2 3">
    <name type="scientific">Corynebacterium uropygiale</name>
    <dbReference type="NCBI Taxonomy" id="1775911"/>
    <lineage>
        <taxon>Bacteria</taxon>
        <taxon>Bacillati</taxon>
        <taxon>Actinomycetota</taxon>
        <taxon>Actinomycetes</taxon>
        <taxon>Mycobacteriales</taxon>
        <taxon>Corynebacteriaceae</taxon>
        <taxon>Corynebacterium</taxon>
    </lineage>
</organism>
<sequence>MVEKILKFAEVVMACACPFLASVGFGGSSMWVFVLGHVLLFVGVTLELVGRWRGRSISSGEFGVAWGAFVVMYLVALTHVTGAPVIVGVLGILCCVAWWWRYGRRSGAGSSAGDV</sequence>
<keyword evidence="1" id="KW-0812">Transmembrane</keyword>
<comment type="caution">
    <text evidence="2">The sequence shown here is derived from an EMBL/GenBank/DDBJ whole genome shotgun (WGS) entry which is preliminary data.</text>
</comment>
<reference evidence="2" key="1">
    <citation type="submission" date="2022-01" db="EMBL/GenBank/DDBJ databases">
        <title>Corynebacterium sp. nov isolated from isolated from the feces of the greater white-fronted geese (Anser albifrons) at Poyang Lake, PR China.</title>
        <authorList>
            <person name="Liu Q."/>
        </authorList>
    </citation>
    <scope>NUCLEOTIDE SEQUENCE</scope>
    <source>
        <strain evidence="2">JCM 32435</strain>
    </source>
</reference>
<evidence type="ECO:0000313" key="3">
    <source>
        <dbReference type="Proteomes" id="UP001139336"/>
    </source>
</evidence>
<keyword evidence="3" id="KW-1185">Reference proteome</keyword>
<dbReference type="AlphaFoldDB" id="A0A9X1QRA9"/>
<name>A0A9X1QRA9_9CORY</name>
<evidence type="ECO:0000256" key="1">
    <source>
        <dbReference type="SAM" id="Phobius"/>
    </source>
</evidence>
<dbReference type="Proteomes" id="UP001139336">
    <property type="component" value="Unassembled WGS sequence"/>
</dbReference>
<proteinExistence type="predicted"/>
<keyword evidence="1" id="KW-0472">Membrane</keyword>
<evidence type="ECO:0008006" key="4">
    <source>
        <dbReference type="Google" id="ProtNLM"/>
    </source>
</evidence>